<reference evidence="2 3" key="1">
    <citation type="submission" date="2015-10" db="EMBL/GenBank/DDBJ databases">
        <title>Full genome of DAOMC 229536 Phialocephala scopiformis, a fungal endophyte of spruce producing the potent anti-insectan compound rugulosin.</title>
        <authorList>
            <consortium name="DOE Joint Genome Institute"/>
            <person name="Walker A.K."/>
            <person name="Frasz S.L."/>
            <person name="Seifert K.A."/>
            <person name="Miller J.D."/>
            <person name="Mondo S.J."/>
            <person name="Labutti K."/>
            <person name="Lipzen A."/>
            <person name="Dockter R."/>
            <person name="Kennedy M."/>
            <person name="Grigoriev I.V."/>
            <person name="Spatafora J.W."/>
        </authorList>
    </citation>
    <scope>NUCLEOTIDE SEQUENCE [LARGE SCALE GENOMIC DNA]</scope>
    <source>
        <strain evidence="2 3">CBS 120377</strain>
    </source>
</reference>
<dbReference type="RefSeq" id="XP_018065704.1">
    <property type="nucleotide sequence ID" value="XM_018220474.1"/>
</dbReference>
<name>A0A194WUK3_MOLSC</name>
<dbReference type="OrthoDB" id="3542162at2759"/>
<feature type="chain" id="PRO_5008267534" evidence="1">
    <location>
        <begin position="21"/>
        <end position="288"/>
    </location>
</feature>
<dbReference type="Proteomes" id="UP000070700">
    <property type="component" value="Unassembled WGS sequence"/>
</dbReference>
<organism evidence="2 3">
    <name type="scientific">Mollisia scopiformis</name>
    <name type="common">Conifer needle endophyte fungus</name>
    <name type="synonym">Phialocephala scopiformis</name>
    <dbReference type="NCBI Taxonomy" id="149040"/>
    <lineage>
        <taxon>Eukaryota</taxon>
        <taxon>Fungi</taxon>
        <taxon>Dikarya</taxon>
        <taxon>Ascomycota</taxon>
        <taxon>Pezizomycotina</taxon>
        <taxon>Leotiomycetes</taxon>
        <taxon>Helotiales</taxon>
        <taxon>Mollisiaceae</taxon>
        <taxon>Mollisia</taxon>
    </lineage>
</organism>
<keyword evidence="1" id="KW-0732">Signal</keyword>
<dbReference type="EMBL" id="KQ947427">
    <property type="protein sequence ID" value="KUJ11349.1"/>
    <property type="molecule type" value="Genomic_DNA"/>
</dbReference>
<evidence type="ECO:0000256" key="1">
    <source>
        <dbReference type="SAM" id="SignalP"/>
    </source>
</evidence>
<dbReference type="AlphaFoldDB" id="A0A194WUK3"/>
<feature type="signal peptide" evidence="1">
    <location>
        <begin position="1"/>
        <end position="20"/>
    </location>
</feature>
<dbReference type="KEGG" id="psco:LY89DRAFT_739545"/>
<dbReference type="InParanoid" id="A0A194WUK3"/>
<accession>A0A194WUK3</accession>
<dbReference type="GeneID" id="28830200"/>
<protein>
    <submittedName>
        <fullName evidence="2">Uncharacterized protein</fullName>
    </submittedName>
</protein>
<gene>
    <name evidence="2" type="ORF">LY89DRAFT_739545</name>
</gene>
<keyword evidence="3" id="KW-1185">Reference proteome</keyword>
<evidence type="ECO:0000313" key="2">
    <source>
        <dbReference type="EMBL" id="KUJ11349.1"/>
    </source>
</evidence>
<evidence type="ECO:0000313" key="3">
    <source>
        <dbReference type="Proteomes" id="UP000070700"/>
    </source>
</evidence>
<proteinExistence type="predicted"/>
<sequence length="288" mass="29937">MRSSILQALSLALFSTRALANISSPASGDQWPVDSNQMVTWDTTGLDGPIDIHLVPSTAIDATVIITEISLQVDNTGSLQWSPPETVDVMQAKVLIVDSKQVTVISDVFIIVLLDTTKTTSTKKLSTSTKLISTTLVKLTTTSLKVTTAKVVTISSTIMTTKPLTTSTKVLTTPAIILTTAPTSKATALVASTSKISTSTSIKALTSTVKPVTTTAKALTTSMVLGTVSSKVTSKVANITMSTPLIQANVTAAAAKATFTGAASHMVEGRGYEVLVGGVLSVLGFMVF</sequence>